<dbReference type="EMBL" id="KI668863">
    <property type="protein sequence ID" value="ETN70969.1"/>
    <property type="molecule type" value="Genomic_DNA"/>
</dbReference>
<feature type="transmembrane region" description="Helical" evidence="1">
    <location>
        <begin position="42"/>
        <end position="59"/>
    </location>
</feature>
<gene>
    <name evidence="2" type="ORF">NECAME_14417</name>
</gene>
<keyword evidence="1" id="KW-1133">Transmembrane helix</keyword>
<feature type="transmembrane region" description="Helical" evidence="1">
    <location>
        <begin position="12"/>
        <end position="30"/>
    </location>
</feature>
<evidence type="ECO:0000256" key="1">
    <source>
        <dbReference type="SAM" id="Phobius"/>
    </source>
</evidence>
<reference evidence="3" key="1">
    <citation type="journal article" date="2014" name="Nat. Genet.">
        <title>Genome of the human hookworm Necator americanus.</title>
        <authorList>
            <person name="Tang Y.T."/>
            <person name="Gao X."/>
            <person name="Rosa B.A."/>
            <person name="Abubucker S."/>
            <person name="Hallsworth-Pepin K."/>
            <person name="Martin J."/>
            <person name="Tyagi R."/>
            <person name="Heizer E."/>
            <person name="Zhang X."/>
            <person name="Bhonagiri-Palsikar V."/>
            <person name="Minx P."/>
            <person name="Warren W.C."/>
            <person name="Wang Q."/>
            <person name="Zhan B."/>
            <person name="Hotez P.J."/>
            <person name="Sternberg P.W."/>
            <person name="Dougall A."/>
            <person name="Gaze S.T."/>
            <person name="Mulvenna J."/>
            <person name="Sotillo J."/>
            <person name="Ranganathan S."/>
            <person name="Rabelo E.M."/>
            <person name="Wilson R.K."/>
            <person name="Felgner P.L."/>
            <person name="Bethony J."/>
            <person name="Hawdon J.M."/>
            <person name="Gasser R.B."/>
            <person name="Loukas A."/>
            <person name="Mitreva M."/>
        </authorList>
    </citation>
    <scope>NUCLEOTIDE SEQUENCE [LARGE SCALE GENOMIC DNA]</scope>
</reference>
<dbReference type="OrthoDB" id="5296287at2759"/>
<evidence type="ECO:0000313" key="2">
    <source>
        <dbReference type="EMBL" id="ETN70969.1"/>
    </source>
</evidence>
<dbReference type="AlphaFoldDB" id="W2SMP5"/>
<evidence type="ECO:0000313" key="3">
    <source>
        <dbReference type="Proteomes" id="UP000053676"/>
    </source>
</evidence>
<name>W2SMP5_NECAM</name>
<keyword evidence="1" id="KW-0472">Membrane</keyword>
<keyword evidence="1" id="KW-0812">Transmembrane</keyword>
<protein>
    <submittedName>
        <fullName evidence="2">Uncharacterized protein</fullName>
    </submittedName>
</protein>
<sequence>MLAQMRVYCSRFLDITVLLVAGEVLDQLLFHVTGSISATSPMFLLAALSFLAGALTCLLPETHRKPLPANISQAAPVSSDLLPS</sequence>
<organism evidence="2 3">
    <name type="scientific">Necator americanus</name>
    <name type="common">Human hookworm</name>
    <dbReference type="NCBI Taxonomy" id="51031"/>
    <lineage>
        <taxon>Eukaryota</taxon>
        <taxon>Metazoa</taxon>
        <taxon>Ecdysozoa</taxon>
        <taxon>Nematoda</taxon>
        <taxon>Chromadorea</taxon>
        <taxon>Rhabditida</taxon>
        <taxon>Rhabditina</taxon>
        <taxon>Rhabditomorpha</taxon>
        <taxon>Strongyloidea</taxon>
        <taxon>Ancylostomatidae</taxon>
        <taxon>Bunostominae</taxon>
        <taxon>Necator</taxon>
    </lineage>
</organism>
<accession>W2SMP5</accession>
<proteinExistence type="predicted"/>
<dbReference type="KEGG" id="nai:NECAME_14417"/>
<dbReference type="Proteomes" id="UP000053676">
    <property type="component" value="Unassembled WGS sequence"/>
</dbReference>
<keyword evidence="3" id="KW-1185">Reference proteome</keyword>